<evidence type="ECO:0000256" key="1">
    <source>
        <dbReference type="ARBA" id="ARBA00022448"/>
    </source>
</evidence>
<protein>
    <submittedName>
        <fullName evidence="5">ABC transporter ATP-binding protein</fullName>
    </submittedName>
</protein>
<reference evidence="5 6" key="1">
    <citation type="submission" date="2021-10" db="EMBL/GenBank/DDBJ databases">
        <title>Collection of gut derived symbiotic bacterial strains cultured from healthy donors.</title>
        <authorList>
            <person name="Lin H."/>
            <person name="Littmann E."/>
            <person name="Kohout C."/>
            <person name="Pamer E.G."/>
        </authorList>
    </citation>
    <scope>NUCLEOTIDE SEQUENCE [LARGE SCALE GENOMIC DNA]</scope>
    <source>
        <strain evidence="5 6">DFI.1.165</strain>
    </source>
</reference>
<dbReference type="GO" id="GO:0005524">
    <property type="term" value="F:ATP binding"/>
    <property type="evidence" value="ECO:0007669"/>
    <property type="project" value="UniProtKB-KW"/>
</dbReference>
<comment type="caution">
    <text evidence="5">The sequence shown here is derived from an EMBL/GenBank/DDBJ whole genome shotgun (WGS) entry which is preliminary data.</text>
</comment>
<feature type="domain" description="ABC transporter" evidence="4">
    <location>
        <begin position="4"/>
        <end position="223"/>
    </location>
</feature>
<dbReference type="PANTHER" id="PTHR42939:SF1">
    <property type="entry name" value="ABC TRANSPORTER ATP-BINDING PROTEIN ALBC-RELATED"/>
    <property type="match status" value="1"/>
</dbReference>
<sequence>MEQIRLENITKNFNGRCVLNQVNHTFLQGQSIAFMGHNGCGKSTLLKIIAGLVRPTDGRVHYSSPVLFHYVPEKFMPLPLTARSYLKRMGELDGLEQKAIGGMIEVLGEEFFLSELLDVPMKHLSKGTLQKIGVIQAFMKKPDILLLDEPLSGQDTASQKVFIQKVNKLRSEGVTVFMACHEQSLVDAVAEETYTIQAGVLTAYLPDKEKRYVLILENGQNSQLWEGMERFGTGYRLLIGEDEAQPAILRLLENGWKLRGMYDEKDS</sequence>
<dbReference type="Proteomes" id="UP001299546">
    <property type="component" value="Unassembled WGS sequence"/>
</dbReference>
<dbReference type="SMART" id="SM00382">
    <property type="entry name" value="AAA"/>
    <property type="match status" value="1"/>
</dbReference>
<dbReference type="Pfam" id="PF00005">
    <property type="entry name" value="ABC_tran"/>
    <property type="match status" value="1"/>
</dbReference>
<keyword evidence="3 5" id="KW-0067">ATP-binding</keyword>
<dbReference type="InterPro" id="IPR003593">
    <property type="entry name" value="AAA+_ATPase"/>
</dbReference>
<keyword evidence="2" id="KW-0547">Nucleotide-binding</keyword>
<dbReference type="PANTHER" id="PTHR42939">
    <property type="entry name" value="ABC TRANSPORTER ATP-BINDING PROTEIN ALBC-RELATED"/>
    <property type="match status" value="1"/>
</dbReference>
<gene>
    <name evidence="5" type="ORF">LIZ65_09595</name>
</gene>
<accession>A0ABS8DGJ7</accession>
<dbReference type="EMBL" id="JAJCIS010000005">
    <property type="protein sequence ID" value="MCB7387543.1"/>
    <property type="molecule type" value="Genomic_DNA"/>
</dbReference>
<dbReference type="InterPro" id="IPR051782">
    <property type="entry name" value="ABC_Transporter_VariousFunc"/>
</dbReference>
<dbReference type="Gene3D" id="3.40.50.300">
    <property type="entry name" value="P-loop containing nucleotide triphosphate hydrolases"/>
    <property type="match status" value="1"/>
</dbReference>
<dbReference type="RefSeq" id="WP_082891761.1">
    <property type="nucleotide sequence ID" value="NZ_JAJCIQ010000006.1"/>
</dbReference>
<dbReference type="CDD" id="cd03230">
    <property type="entry name" value="ABC_DR_subfamily_A"/>
    <property type="match status" value="1"/>
</dbReference>
<dbReference type="InterPro" id="IPR027417">
    <property type="entry name" value="P-loop_NTPase"/>
</dbReference>
<proteinExistence type="predicted"/>
<organism evidence="5 6">
    <name type="scientific">Bariatricus massiliensis</name>
    <dbReference type="NCBI Taxonomy" id="1745713"/>
    <lineage>
        <taxon>Bacteria</taxon>
        <taxon>Bacillati</taxon>
        <taxon>Bacillota</taxon>
        <taxon>Clostridia</taxon>
        <taxon>Lachnospirales</taxon>
        <taxon>Lachnospiraceae</taxon>
        <taxon>Bariatricus</taxon>
    </lineage>
</organism>
<evidence type="ECO:0000313" key="6">
    <source>
        <dbReference type="Proteomes" id="UP001299546"/>
    </source>
</evidence>
<evidence type="ECO:0000259" key="4">
    <source>
        <dbReference type="PROSITE" id="PS50893"/>
    </source>
</evidence>
<evidence type="ECO:0000256" key="2">
    <source>
        <dbReference type="ARBA" id="ARBA00022741"/>
    </source>
</evidence>
<keyword evidence="6" id="KW-1185">Reference proteome</keyword>
<evidence type="ECO:0000256" key="3">
    <source>
        <dbReference type="ARBA" id="ARBA00022840"/>
    </source>
</evidence>
<dbReference type="PROSITE" id="PS50893">
    <property type="entry name" value="ABC_TRANSPORTER_2"/>
    <property type="match status" value="1"/>
</dbReference>
<dbReference type="SUPFAM" id="SSF52540">
    <property type="entry name" value="P-loop containing nucleoside triphosphate hydrolases"/>
    <property type="match status" value="1"/>
</dbReference>
<name>A0ABS8DGJ7_9FIRM</name>
<dbReference type="InterPro" id="IPR003439">
    <property type="entry name" value="ABC_transporter-like_ATP-bd"/>
</dbReference>
<evidence type="ECO:0000313" key="5">
    <source>
        <dbReference type="EMBL" id="MCB7387543.1"/>
    </source>
</evidence>
<keyword evidence="1" id="KW-0813">Transport</keyword>